<dbReference type="GO" id="GO:0006066">
    <property type="term" value="P:alcohol metabolic process"/>
    <property type="evidence" value="ECO:0007669"/>
    <property type="project" value="UniProtKB-ARBA"/>
</dbReference>
<dbReference type="InterPro" id="IPR011032">
    <property type="entry name" value="GroES-like_sf"/>
</dbReference>
<dbReference type="Gene3D" id="3.90.180.10">
    <property type="entry name" value="Medium-chain alcohol dehydrogenases, catalytic domain"/>
    <property type="match status" value="1"/>
</dbReference>
<evidence type="ECO:0000256" key="10">
    <source>
        <dbReference type="ARBA" id="ARBA00050997"/>
    </source>
</evidence>
<dbReference type="SUPFAM" id="SSF50129">
    <property type="entry name" value="GroES-like"/>
    <property type="match status" value="1"/>
</dbReference>
<reference evidence="13 14" key="1">
    <citation type="journal article" date="2014" name="PLoS ONE">
        <title>De novo Genome Assembly of the Fungal Plant Pathogen Pyrenophora semeniperda.</title>
        <authorList>
            <person name="Soliai M.M."/>
            <person name="Meyer S.E."/>
            <person name="Udall J.A."/>
            <person name="Elzinga D.E."/>
            <person name="Hermansen R.A."/>
            <person name="Bodily P.M."/>
            <person name="Hart A.A."/>
            <person name="Coleman C.E."/>
        </authorList>
    </citation>
    <scope>NUCLEOTIDE SEQUENCE [LARGE SCALE GENOMIC DNA]</scope>
    <source>
        <strain evidence="13 14">CCB06</strain>
        <tissue evidence="13">Mycelium</tissue>
    </source>
</reference>
<dbReference type="OrthoDB" id="1879366at2759"/>
<comment type="similarity">
    <text evidence="2 11">Belongs to the zinc-containing alcohol dehydrogenase family.</text>
</comment>
<name>A0A3M7M661_9PLEO</name>
<dbReference type="Gene3D" id="3.40.50.720">
    <property type="entry name" value="NAD(P)-binding Rossmann-like Domain"/>
    <property type="match status" value="1"/>
</dbReference>
<dbReference type="CDD" id="cd05283">
    <property type="entry name" value="CAD1"/>
    <property type="match status" value="1"/>
</dbReference>
<dbReference type="Pfam" id="PF08240">
    <property type="entry name" value="ADH_N"/>
    <property type="match status" value="1"/>
</dbReference>
<evidence type="ECO:0000256" key="9">
    <source>
        <dbReference type="ARBA" id="ARBA00024074"/>
    </source>
</evidence>
<evidence type="ECO:0000313" key="14">
    <source>
        <dbReference type="Proteomes" id="UP000265663"/>
    </source>
</evidence>
<dbReference type="EC" id="1.1.1.2" evidence="9"/>
<evidence type="ECO:0000313" key="13">
    <source>
        <dbReference type="EMBL" id="RMZ69948.1"/>
    </source>
</evidence>
<sequence length="356" mass="38551">MPNNDYTFQGWTGHDASSAKGNMKWETYVPKPWTEDDVDIKITHCGVCGSDIHTLRSGWSPTLYPCVVGHEIVGTAVRVGSNVKHLRVGMRVGVGTQASSCLKPDCAMCADDLEQHCPHLVGTYNGIFFDEKGSKSYGGYATYSRTPGHFVIEIPEGVESEHAAPLMCGGVTVFVPLKRYKAQGKRVGVIGLGGLGHFAVLFAKALGAREVVVISRTRSKEADAKQLGADRFIATSEEGWSAGTNANSLDLIISTVSGDKMPFSGYLSLVAFAGTFVMVGAPEEPLPGFVAWQLILNRVSVTGSAIGSPRDIRDMFEVVREKGVRPWTQCLPMAEANRAVVEFEEGSPRYRFVLEN</sequence>
<dbReference type="PROSITE" id="PS00059">
    <property type="entry name" value="ADH_ZINC"/>
    <property type="match status" value="1"/>
</dbReference>
<dbReference type="GO" id="GO:0008106">
    <property type="term" value="F:alcohol dehydrogenase (NADP+) activity"/>
    <property type="evidence" value="ECO:0007669"/>
    <property type="project" value="UniProtKB-EC"/>
</dbReference>
<evidence type="ECO:0000259" key="12">
    <source>
        <dbReference type="SMART" id="SM00829"/>
    </source>
</evidence>
<dbReference type="InterPro" id="IPR002328">
    <property type="entry name" value="ADH_Zn_CS"/>
</dbReference>
<comment type="cofactor">
    <cofactor evidence="1 11">
        <name>Zn(2+)</name>
        <dbReference type="ChEBI" id="CHEBI:29105"/>
    </cofactor>
</comment>
<evidence type="ECO:0000256" key="1">
    <source>
        <dbReference type="ARBA" id="ARBA00001947"/>
    </source>
</evidence>
<dbReference type="InterPro" id="IPR047109">
    <property type="entry name" value="CAD-like"/>
</dbReference>
<evidence type="ECO:0000256" key="2">
    <source>
        <dbReference type="ARBA" id="ARBA00008072"/>
    </source>
</evidence>
<keyword evidence="5 11" id="KW-0479">Metal-binding</keyword>
<evidence type="ECO:0000256" key="4">
    <source>
        <dbReference type="ARBA" id="ARBA00022553"/>
    </source>
</evidence>
<keyword evidence="4" id="KW-0597">Phosphoprotein</keyword>
<protein>
    <recommendedName>
        <fullName evidence="9">alcohol dehydrogenase (NADP(+))</fullName>
        <ecNumber evidence="9">1.1.1.2</ecNumber>
    </recommendedName>
</protein>
<feature type="domain" description="Enoyl reductase (ER)" evidence="12">
    <location>
        <begin position="21"/>
        <end position="354"/>
    </location>
</feature>
<evidence type="ECO:0000256" key="11">
    <source>
        <dbReference type="RuleBase" id="RU361277"/>
    </source>
</evidence>
<dbReference type="Pfam" id="PF00107">
    <property type="entry name" value="ADH_zinc_N"/>
    <property type="match status" value="1"/>
</dbReference>
<dbReference type="SMART" id="SM00829">
    <property type="entry name" value="PKS_ER"/>
    <property type="match status" value="1"/>
</dbReference>
<evidence type="ECO:0000256" key="7">
    <source>
        <dbReference type="ARBA" id="ARBA00022857"/>
    </source>
</evidence>
<proteinExistence type="inferred from homology"/>
<dbReference type="SUPFAM" id="SSF51735">
    <property type="entry name" value="NAD(P)-binding Rossmann-fold domains"/>
    <property type="match status" value="1"/>
</dbReference>
<dbReference type="InterPro" id="IPR036291">
    <property type="entry name" value="NAD(P)-bd_dom_sf"/>
</dbReference>
<keyword evidence="14" id="KW-1185">Reference proteome</keyword>
<keyword evidence="8" id="KW-0560">Oxidoreductase</keyword>
<dbReference type="Proteomes" id="UP000265663">
    <property type="component" value="Unassembled WGS sequence"/>
</dbReference>
<keyword evidence="7" id="KW-0521">NADP</keyword>
<dbReference type="InterPro" id="IPR020843">
    <property type="entry name" value="ER"/>
</dbReference>
<dbReference type="EMBL" id="KE747823">
    <property type="protein sequence ID" value="RMZ69948.1"/>
    <property type="molecule type" value="Genomic_DNA"/>
</dbReference>
<accession>A0A3M7M661</accession>
<comment type="subunit">
    <text evidence="3">Homodimer.</text>
</comment>
<evidence type="ECO:0000256" key="5">
    <source>
        <dbReference type="ARBA" id="ARBA00022723"/>
    </source>
</evidence>
<comment type="catalytic activity">
    <reaction evidence="10">
        <text>a primary alcohol + NADP(+) = an aldehyde + NADPH + H(+)</text>
        <dbReference type="Rhea" id="RHEA:15937"/>
        <dbReference type="ChEBI" id="CHEBI:15378"/>
        <dbReference type="ChEBI" id="CHEBI:15734"/>
        <dbReference type="ChEBI" id="CHEBI:17478"/>
        <dbReference type="ChEBI" id="CHEBI:57783"/>
        <dbReference type="ChEBI" id="CHEBI:58349"/>
        <dbReference type="EC" id="1.1.1.2"/>
    </reaction>
    <physiologicalReaction direction="left-to-right" evidence="10">
        <dbReference type="Rhea" id="RHEA:15938"/>
    </physiologicalReaction>
    <physiologicalReaction direction="right-to-left" evidence="10">
        <dbReference type="Rhea" id="RHEA:15939"/>
    </physiologicalReaction>
</comment>
<evidence type="ECO:0000256" key="8">
    <source>
        <dbReference type="ARBA" id="ARBA00023002"/>
    </source>
</evidence>
<dbReference type="PANTHER" id="PTHR42683">
    <property type="entry name" value="ALDEHYDE REDUCTASE"/>
    <property type="match status" value="1"/>
</dbReference>
<evidence type="ECO:0000256" key="6">
    <source>
        <dbReference type="ARBA" id="ARBA00022833"/>
    </source>
</evidence>
<dbReference type="GO" id="GO:0008270">
    <property type="term" value="F:zinc ion binding"/>
    <property type="evidence" value="ECO:0007669"/>
    <property type="project" value="InterPro"/>
</dbReference>
<dbReference type="InterPro" id="IPR013149">
    <property type="entry name" value="ADH-like_C"/>
</dbReference>
<dbReference type="InterPro" id="IPR013154">
    <property type="entry name" value="ADH-like_N"/>
</dbReference>
<organism evidence="13 14">
    <name type="scientific">Pyrenophora seminiperda CCB06</name>
    <dbReference type="NCBI Taxonomy" id="1302712"/>
    <lineage>
        <taxon>Eukaryota</taxon>
        <taxon>Fungi</taxon>
        <taxon>Dikarya</taxon>
        <taxon>Ascomycota</taxon>
        <taxon>Pezizomycotina</taxon>
        <taxon>Dothideomycetes</taxon>
        <taxon>Pleosporomycetidae</taxon>
        <taxon>Pleosporales</taxon>
        <taxon>Pleosporineae</taxon>
        <taxon>Pleosporaceae</taxon>
        <taxon>Pyrenophora</taxon>
    </lineage>
</organism>
<dbReference type="FunFam" id="3.40.50.720:FF:000158">
    <property type="entry name" value="Zinc-binding alcohol dehydrogenase"/>
    <property type="match status" value="1"/>
</dbReference>
<gene>
    <name evidence="13" type="ORF">GMOD_00008890</name>
</gene>
<keyword evidence="6 11" id="KW-0862">Zinc</keyword>
<dbReference type="AlphaFoldDB" id="A0A3M7M661"/>
<evidence type="ECO:0000256" key="3">
    <source>
        <dbReference type="ARBA" id="ARBA00011738"/>
    </source>
</evidence>